<reference evidence="3 4" key="1">
    <citation type="journal article" date="2018" name="Sci. Rep.">
        <title>Comparative genomics provides insights into the lifestyle and reveals functional heterogeneity of dark septate endophytic fungi.</title>
        <authorList>
            <person name="Knapp D.G."/>
            <person name="Nemeth J.B."/>
            <person name="Barry K."/>
            <person name="Hainaut M."/>
            <person name="Henrissat B."/>
            <person name="Johnson J."/>
            <person name="Kuo A."/>
            <person name="Lim J.H.P."/>
            <person name="Lipzen A."/>
            <person name="Nolan M."/>
            <person name="Ohm R.A."/>
            <person name="Tamas L."/>
            <person name="Grigoriev I.V."/>
            <person name="Spatafora J.W."/>
            <person name="Nagy L.G."/>
            <person name="Kovacs G.M."/>
        </authorList>
    </citation>
    <scope>NUCLEOTIDE SEQUENCE [LARGE SCALE GENOMIC DNA]</scope>
    <source>
        <strain evidence="3 4">DSE2036</strain>
    </source>
</reference>
<evidence type="ECO:0000256" key="2">
    <source>
        <dbReference type="SAM" id="SignalP"/>
    </source>
</evidence>
<feature type="compositionally biased region" description="Polar residues" evidence="1">
    <location>
        <begin position="733"/>
        <end position="742"/>
    </location>
</feature>
<feature type="region of interest" description="Disordered" evidence="1">
    <location>
        <begin position="17"/>
        <end position="95"/>
    </location>
</feature>
<feature type="region of interest" description="Disordered" evidence="1">
    <location>
        <begin position="904"/>
        <end position="954"/>
    </location>
</feature>
<gene>
    <name evidence="3" type="ORF">DM02DRAFT_64447</name>
</gene>
<organism evidence="3 4">
    <name type="scientific">Periconia macrospinosa</name>
    <dbReference type="NCBI Taxonomy" id="97972"/>
    <lineage>
        <taxon>Eukaryota</taxon>
        <taxon>Fungi</taxon>
        <taxon>Dikarya</taxon>
        <taxon>Ascomycota</taxon>
        <taxon>Pezizomycotina</taxon>
        <taxon>Dothideomycetes</taxon>
        <taxon>Pleosporomycetidae</taxon>
        <taxon>Pleosporales</taxon>
        <taxon>Massarineae</taxon>
        <taxon>Periconiaceae</taxon>
        <taxon>Periconia</taxon>
    </lineage>
</organism>
<proteinExistence type="predicted"/>
<dbReference type="Proteomes" id="UP000244855">
    <property type="component" value="Unassembled WGS sequence"/>
</dbReference>
<feature type="compositionally biased region" description="Polar residues" evidence="1">
    <location>
        <begin position="86"/>
        <end position="95"/>
    </location>
</feature>
<feature type="chain" id="PRO_5015989809" description="VWFD domain-containing protein" evidence="2">
    <location>
        <begin position="19"/>
        <end position="984"/>
    </location>
</feature>
<dbReference type="EMBL" id="KZ805426">
    <property type="protein sequence ID" value="PVH97863.1"/>
    <property type="molecule type" value="Genomic_DNA"/>
</dbReference>
<feature type="compositionally biased region" description="Low complexity" evidence="1">
    <location>
        <begin position="650"/>
        <end position="730"/>
    </location>
</feature>
<name>A0A2V1DJR5_9PLEO</name>
<dbReference type="AlphaFoldDB" id="A0A2V1DJR5"/>
<sequence>MDFIVTSLALTALRTAVGTGTGTGPRDMATETPLFKNSSSFPTTLSSTSTLISSSTPTSQTRTIPGHLSSNSSSHVSPSGVPARATNATQSWASRAANTTSPPFLHLANFNVSSNATITSLNATATRAPNLNNATECWPHYWSWKQASSDWLDSHQETVTYTSRFFETIRTGYPPLPTVTGNASSGGNSSWTSYCDGLPRFTDMRDASKLAITLESPIVKTHIRTFWSVNPATDANPYTNTPSCQINGTSECSNIWNMFATSLSSSISSWSSRSVLTISVPATPTAVVVNGQSTPLITPAPGQQLPPLPILTSTYVPREDHAGSAWYIDDAYNFIGETTIVPGQEVTFTFNARETMEPPFGPNICPRPSRTLDVAACSRTQACTIKADHVELIYFPPPTSSRDICANTSPGFNSYSQSIYTQPHQSTVVNGTTFWADKAYVRYNTVSAYKMCDLGNGLGRTSVPFGSTYTNAYAEVQSTDVSSMCGFQMGDRGLIIGATPVPVNFADLQGPVPESAYQCLPRCRGSCSSIVQSEFLPNLAVPPQVRGLDPGWAQCVPYFEGTPDPPIALTAVPDFLTPTPTPPVPGGTPTNGQPGPSDPPSNPPNPPANNPPANNPPANNPPANNPPSNNPPSNSPPSNNPPSNNPPSSNPGSNNPGSNNPGSNNPGSSNNNPGSNNPGSSNNNPGSNNPGSSNNNPGSNSPSSNPGSSNPGSNSPSSPSPQGSSNNDPSRPGANQPSNTDQGLAVGAPTTINGVPVTAQPDGSITVTDPNGVEQTLRPGQSQISVNGHTVFVSPLGDRVVVDGQVHNISQQQSTTMRVADVPMTVNPDGSISVIAGGVRQTLQVGGPQITVDGRTVSLRPNGQIMVDGSTYTWTATPDGKISVARPDGSTSIVALSRQSGAPSGALGGASDAAEATATSSNSRSGEASSTARSSGATGISSSGPESPGQTGAQTGAAARLRVVNGGWIFHGSFFATIAILVLL</sequence>
<dbReference type="STRING" id="97972.A0A2V1DJR5"/>
<evidence type="ECO:0008006" key="5">
    <source>
        <dbReference type="Google" id="ProtNLM"/>
    </source>
</evidence>
<feature type="compositionally biased region" description="Low complexity" evidence="1">
    <location>
        <begin position="38"/>
        <end position="81"/>
    </location>
</feature>
<accession>A0A2V1DJR5</accession>
<evidence type="ECO:0000256" key="1">
    <source>
        <dbReference type="SAM" id="MobiDB-lite"/>
    </source>
</evidence>
<evidence type="ECO:0000313" key="3">
    <source>
        <dbReference type="EMBL" id="PVH97863.1"/>
    </source>
</evidence>
<protein>
    <recommendedName>
        <fullName evidence="5">VWFD domain-containing protein</fullName>
    </recommendedName>
</protein>
<dbReference type="OrthoDB" id="3944128at2759"/>
<feature type="compositionally biased region" description="Pro residues" evidence="1">
    <location>
        <begin position="596"/>
        <end position="649"/>
    </location>
</feature>
<keyword evidence="4" id="KW-1185">Reference proteome</keyword>
<evidence type="ECO:0000313" key="4">
    <source>
        <dbReference type="Proteomes" id="UP000244855"/>
    </source>
</evidence>
<keyword evidence="2" id="KW-0732">Signal</keyword>
<feature type="region of interest" description="Disordered" evidence="1">
    <location>
        <begin position="569"/>
        <end position="764"/>
    </location>
</feature>
<feature type="signal peptide" evidence="2">
    <location>
        <begin position="1"/>
        <end position="18"/>
    </location>
</feature>